<keyword evidence="5" id="KW-0378">Hydrolase</keyword>
<dbReference type="EC" id="3.2.1.22" evidence="3"/>
<dbReference type="Gene3D" id="3.20.20.70">
    <property type="entry name" value="Aldolase class I"/>
    <property type="match status" value="2"/>
</dbReference>
<feature type="domain" description="Alpha galactosidase C-terminal" evidence="8">
    <location>
        <begin position="928"/>
        <end position="1000"/>
    </location>
</feature>
<feature type="chain" id="PRO_5017083949" description="alpha-galactosidase" evidence="7">
    <location>
        <begin position="28"/>
        <end position="1000"/>
    </location>
</feature>
<dbReference type="EMBL" id="QJKJ01002420">
    <property type="protein sequence ID" value="RDY02974.1"/>
    <property type="molecule type" value="Genomic_DNA"/>
</dbReference>
<feature type="non-terminal residue" evidence="9">
    <location>
        <position position="1000"/>
    </location>
</feature>
<feature type="non-terminal residue" evidence="9">
    <location>
        <position position="1"/>
    </location>
</feature>
<dbReference type="InterPro" id="IPR002241">
    <property type="entry name" value="Glyco_hydro_27"/>
</dbReference>
<dbReference type="InterPro" id="IPR013785">
    <property type="entry name" value="Aldolase_TIM"/>
</dbReference>
<evidence type="ECO:0000256" key="2">
    <source>
        <dbReference type="ARBA" id="ARBA00009743"/>
    </source>
</evidence>
<dbReference type="Pfam" id="PF17801">
    <property type="entry name" value="Melibiase_C"/>
    <property type="match status" value="2"/>
</dbReference>
<organism evidence="9 10">
    <name type="scientific">Mucuna pruriens</name>
    <name type="common">Velvet bean</name>
    <name type="synonym">Dolichos pruriens</name>
    <dbReference type="NCBI Taxonomy" id="157652"/>
    <lineage>
        <taxon>Eukaryota</taxon>
        <taxon>Viridiplantae</taxon>
        <taxon>Streptophyta</taxon>
        <taxon>Embryophyta</taxon>
        <taxon>Tracheophyta</taxon>
        <taxon>Spermatophyta</taxon>
        <taxon>Magnoliopsida</taxon>
        <taxon>eudicotyledons</taxon>
        <taxon>Gunneridae</taxon>
        <taxon>Pentapetalae</taxon>
        <taxon>rosids</taxon>
        <taxon>fabids</taxon>
        <taxon>Fabales</taxon>
        <taxon>Fabaceae</taxon>
        <taxon>Papilionoideae</taxon>
        <taxon>50 kb inversion clade</taxon>
        <taxon>NPAAA clade</taxon>
        <taxon>indigoferoid/millettioid clade</taxon>
        <taxon>Phaseoleae</taxon>
        <taxon>Mucuna</taxon>
    </lineage>
</organism>
<dbReference type="InterPro" id="IPR013780">
    <property type="entry name" value="Glyco_hydro_b"/>
</dbReference>
<proteinExistence type="inferred from homology"/>
<dbReference type="PANTHER" id="PTHR11452">
    <property type="entry name" value="ALPHA-GALACTOSIDASE/ALPHA-N-ACETYLGALACTOSAMINIDASE"/>
    <property type="match status" value="1"/>
</dbReference>
<keyword evidence="6" id="KW-0326">Glycosidase</keyword>
<dbReference type="SUPFAM" id="SSF51011">
    <property type="entry name" value="Glycosyl hydrolase domain"/>
    <property type="match status" value="1"/>
</dbReference>
<dbReference type="PANTHER" id="PTHR11452:SF79">
    <property type="entry name" value="ALPHA-GALACTOSIDASE"/>
    <property type="match status" value="1"/>
</dbReference>
<evidence type="ECO:0000256" key="6">
    <source>
        <dbReference type="ARBA" id="ARBA00023295"/>
    </source>
</evidence>
<evidence type="ECO:0000313" key="9">
    <source>
        <dbReference type="EMBL" id="RDY02974.1"/>
    </source>
</evidence>
<dbReference type="GO" id="GO:0004557">
    <property type="term" value="F:alpha-galactosidase activity"/>
    <property type="evidence" value="ECO:0007669"/>
    <property type="project" value="UniProtKB-EC"/>
</dbReference>
<dbReference type="GO" id="GO:0005975">
    <property type="term" value="P:carbohydrate metabolic process"/>
    <property type="evidence" value="ECO:0007669"/>
    <property type="project" value="InterPro"/>
</dbReference>
<keyword evidence="10" id="KW-1185">Reference proteome</keyword>
<dbReference type="Proteomes" id="UP000257109">
    <property type="component" value="Unassembled WGS sequence"/>
</dbReference>
<protein>
    <recommendedName>
        <fullName evidence="3">alpha-galactosidase</fullName>
        <ecNumber evidence="3">3.2.1.22</ecNumber>
    </recommendedName>
</protein>
<evidence type="ECO:0000256" key="7">
    <source>
        <dbReference type="SAM" id="SignalP"/>
    </source>
</evidence>
<dbReference type="InterPro" id="IPR041233">
    <property type="entry name" value="Melibiase_C"/>
</dbReference>
<keyword evidence="4 7" id="KW-0732">Signal</keyword>
<dbReference type="CDD" id="cd14792">
    <property type="entry name" value="GH27"/>
    <property type="match status" value="2"/>
</dbReference>
<comment type="catalytic activity">
    <reaction evidence="1">
        <text>Hydrolysis of terminal, non-reducing alpha-D-galactose residues in alpha-D-galactosides, including galactose oligosaccharides, galactomannans and galactolipids.</text>
        <dbReference type="EC" id="3.2.1.22"/>
    </reaction>
</comment>
<evidence type="ECO:0000259" key="8">
    <source>
        <dbReference type="Pfam" id="PF17801"/>
    </source>
</evidence>
<dbReference type="OrthoDB" id="5795902at2759"/>
<dbReference type="SUPFAM" id="SSF51445">
    <property type="entry name" value="(Trans)glycosidases"/>
    <property type="match status" value="2"/>
</dbReference>
<sequence length="1000" mass="111419">MAATMKCISAISAISVYFLVCLSKVQSELLSNAIVPPRGWNSYDSFSWIISEEEFLQNANIMSQQLRTGGYRYAVVDFLWYRSLKGDLNSLGFDSIDQWGRMIPDPERWPSSTGWQGFIDVANKLHSMGLYFGIHLMAGISTQAFNKNTPILDSKTGSAYMESGRAWYAKDIGIPSRPCKWMTNGFMAINTTMGAGKAFLRSIYELYAFWGVDFVKLDCVFGDDLDLDEIKSVSEILNDINQNVVFSVSPGVHATPAMAKMVSGLVNTYRVTGDFWDSWSAILANFDVARDFAASNLIGVNGSNGQSWLDLDMLPFGYLTNPGAREGPHRFTNLTQDEQRTQVNMHKHTTEFELILISQLTLWSMAKSPIIYGGDLRKIDAWTLDLITNPTLKEINSFSSNNQEAYVKTEGHNVAEWDPKEIRSWVATGRKGVIYVAFFNLIEEKTTISANIANIASVLPGKRILTHCAGTETWTRRVIQTNNTFSLEVSSHGCAVSLQNAIVPPRGWNSYDCFNWIVSEEEYLQNANIISKRLLSHGYQYAVVDYLWYRSLKGDPNSIGLDMIDQWGRMVPDPERWPSSRGGRGFSDVANKVHSMGLKFGIHLMAGISTQAFNKNTPILDTKTRQPYMESGRAWNAKDIGIPSKACKWMKNGFMALNARTGAGQAFLRSIYELYASWGVDFVKLDCVFGDDLDLDEITSVSKILNGLNNPIVLSLSPGLYATPQMAKTVSSLVNTYRVTEDDWDMWPDLVPHFNVARDIAASNLIGINGLRGKSWPDLDMLPFGWLTEEGVHEGPHRFTKLTQDEQRTQFPHITLLNDVKTEGHNVTKVSSTDSLAFTECTDPKASGWSSEKNNQDLERICHKNPTQDQGEPFCLHKGELPIASSKHTSTESEHTWELKSNGTLVNGHSGMCAVVKHVQAEGYPNGIRSWIATGRNGETYVAFFNLNNEQTTISANIVDLAIVHPGKGKLRLCAGTETWSGRTIKANNTFSANIPSHGC</sequence>
<evidence type="ECO:0000313" key="10">
    <source>
        <dbReference type="Proteomes" id="UP000257109"/>
    </source>
</evidence>
<comment type="caution">
    <text evidence="9">The sequence shown here is derived from an EMBL/GenBank/DDBJ whole genome shotgun (WGS) entry which is preliminary data.</text>
</comment>
<feature type="domain" description="Alpha galactosidase C-terminal" evidence="8">
    <location>
        <begin position="422"/>
        <end position="496"/>
    </location>
</feature>
<evidence type="ECO:0000256" key="1">
    <source>
        <dbReference type="ARBA" id="ARBA00001255"/>
    </source>
</evidence>
<dbReference type="STRING" id="157652.A0A371HJR0"/>
<dbReference type="InterPro" id="IPR017853">
    <property type="entry name" value="GH"/>
</dbReference>
<comment type="similarity">
    <text evidence="2">Belongs to the glycosyl hydrolase 27 family.</text>
</comment>
<dbReference type="Pfam" id="PF16499">
    <property type="entry name" value="Melibiase_2"/>
    <property type="match status" value="1"/>
</dbReference>
<evidence type="ECO:0000256" key="3">
    <source>
        <dbReference type="ARBA" id="ARBA00012755"/>
    </source>
</evidence>
<dbReference type="AlphaFoldDB" id="A0A371HJR0"/>
<evidence type="ECO:0000256" key="5">
    <source>
        <dbReference type="ARBA" id="ARBA00022801"/>
    </source>
</evidence>
<feature type="signal peptide" evidence="7">
    <location>
        <begin position="1"/>
        <end position="27"/>
    </location>
</feature>
<gene>
    <name evidence="9" type="ORF">CR513_13500</name>
</gene>
<dbReference type="Gene3D" id="2.60.40.1180">
    <property type="entry name" value="Golgi alpha-mannosidase II"/>
    <property type="match status" value="2"/>
</dbReference>
<name>A0A371HJR0_MUCPR</name>
<reference evidence="9" key="1">
    <citation type="submission" date="2018-05" db="EMBL/GenBank/DDBJ databases">
        <title>Draft genome of Mucuna pruriens seed.</title>
        <authorList>
            <person name="Nnadi N.E."/>
            <person name="Vos R."/>
            <person name="Hasami M.H."/>
            <person name="Devisetty U.K."/>
            <person name="Aguiy J.C."/>
        </authorList>
    </citation>
    <scope>NUCLEOTIDE SEQUENCE [LARGE SCALE GENOMIC DNA]</scope>
    <source>
        <strain evidence="9">JCA_2017</strain>
    </source>
</reference>
<evidence type="ECO:0000256" key="4">
    <source>
        <dbReference type="ARBA" id="ARBA00022729"/>
    </source>
</evidence>
<accession>A0A371HJR0</accession>